<comment type="caution">
    <text evidence="2">The sequence shown here is derived from an EMBL/GenBank/DDBJ whole genome shotgun (WGS) entry which is preliminary data.</text>
</comment>
<gene>
    <name evidence="2" type="ORF">D9V37_18000</name>
</gene>
<keyword evidence="3" id="KW-1185">Reference proteome</keyword>
<evidence type="ECO:0000313" key="3">
    <source>
        <dbReference type="Proteomes" id="UP000281708"/>
    </source>
</evidence>
<keyword evidence="1" id="KW-1133">Transmembrane helix</keyword>
<keyword evidence="1" id="KW-0472">Membrane</keyword>
<sequence>MRAFGWTVLALVFLDELLAMAASYVWGAHAAGWWLGVLAAIAVVLVWFLFASPKAQYGGPLVRPVVKVLVFAMASLGLWAAGHPGSALALLTFSVVVNGLAQLPGVRELAMREPGESGVV</sequence>
<evidence type="ECO:0000256" key="1">
    <source>
        <dbReference type="SAM" id="Phobius"/>
    </source>
</evidence>
<name>A0A3L8NXU8_9ACTN</name>
<dbReference type="Proteomes" id="UP000281708">
    <property type="component" value="Unassembled WGS sequence"/>
</dbReference>
<dbReference type="OrthoDB" id="4556415at2"/>
<feature type="transmembrane region" description="Helical" evidence="1">
    <location>
        <begin position="62"/>
        <end position="81"/>
    </location>
</feature>
<dbReference type="InterPro" id="IPR021214">
    <property type="entry name" value="DUF2568"/>
</dbReference>
<dbReference type="Pfam" id="PF10823">
    <property type="entry name" value="DUF2568"/>
    <property type="match status" value="1"/>
</dbReference>
<accession>A0A3L8NXU8</accession>
<reference evidence="2 3" key="1">
    <citation type="submission" date="2018-10" db="EMBL/GenBank/DDBJ databases">
        <title>Marmoricola sp. 4Q3S-7 whole genome shotgun sequence.</title>
        <authorList>
            <person name="Li F."/>
        </authorList>
    </citation>
    <scope>NUCLEOTIDE SEQUENCE [LARGE SCALE GENOMIC DNA]</scope>
    <source>
        <strain evidence="2 3">4Q3S-7</strain>
    </source>
</reference>
<protein>
    <submittedName>
        <fullName evidence="2">DUF2568 domain-containing protein</fullName>
    </submittedName>
</protein>
<dbReference type="AlphaFoldDB" id="A0A3L8NXU8"/>
<dbReference type="EMBL" id="RDBE01000010">
    <property type="protein sequence ID" value="RLV47995.1"/>
    <property type="molecule type" value="Genomic_DNA"/>
</dbReference>
<evidence type="ECO:0000313" key="2">
    <source>
        <dbReference type="EMBL" id="RLV47995.1"/>
    </source>
</evidence>
<organism evidence="2 3">
    <name type="scientific">Nocardioides mangrovicus</name>
    <dbReference type="NCBI Taxonomy" id="2478913"/>
    <lineage>
        <taxon>Bacteria</taxon>
        <taxon>Bacillati</taxon>
        <taxon>Actinomycetota</taxon>
        <taxon>Actinomycetes</taxon>
        <taxon>Propionibacteriales</taxon>
        <taxon>Nocardioidaceae</taxon>
        <taxon>Nocardioides</taxon>
    </lineage>
</organism>
<dbReference type="RefSeq" id="WP_121807501.1">
    <property type="nucleotide sequence ID" value="NZ_RDBE01000010.1"/>
</dbReference>
<feature type="transmembrane region" description="Helical" evidence="1">
    <location>
        <begin position="31"/>
        <end position="50"/>
    </location>
</feature>
<proteinExistence type="predicted"/>
<keyword evidence="1" id="KW-0812">Transmembrane</keyword>